<keyword evidence="2" id="KW-0812">Transmembrane</keyword>
<evidence type="ECO:0000313" key="3">
    <source>
        <dbReference type="EMBL" id="CAB9505691.1"/>
    </source>
</evidence>
<organism evidence="3 4">
    <name type="scientific">Seminavis robusta</name>
    <dbReference type="NCBI Taxonomy" id="568900"/>
    <lineage>
        <taxon>Eukaryota</taxon>
        <taxon>Sar</taxon>
        <taxon>Stramenopiles</taxon>
        <taxon>Ochrophyta</taxon>
        <taxon>Bacillariophyta</taxon>
        <taxon>Bacillariophyceae</taxon>
        <taxon>Bacillariophycidae</taxon>
        <taxon>Naviculales</taxon>
        <taxon>Naviculaceae</taxon>
        <taxon>Seminavis</taxon>
    </lineage>
</organism>
<feature type="transmembrane region" description="Helical" evidence="2">
    <location>
        <begin position="42"/>
        <end position="61"/>
    </location>
</feature>
<gene>
    <name evidence="3" type="ORF">SEMRO_240_G096050.1</name>
</gene>
<protein>
    <recommendedName>
        <fullName evidence="5">Transmembrane protein</fullName>
    </recommendedName>
</protein>
<evidence type="ECO:0000313" key="4">
    <source>
        <dbReference type="Proteomes" id="UP001153069"/>
    </source>
</evidence>
<proteinExistence type="predicted"/>
<reference evidence="3" key="1">
    <citation type="submission" date="2020-06" db="EMBL/GenBank/DDBJ databases">
        <authorList>
            <consortium name="Plant Systems Biology data submission"/>
        </authorList>
    </citation>
    <scope>NUCLEOTIDE SEQUENCE</scope>
    <source>
        <strain evidence="3">D6</strain>
    </source>
</reference>
<keyword evidence="2" id="KW-1133">Transmembrane helix</keyword>
<feature type="region of interest" description="Disordered" evidence="1">
    <location>
        <begin position="72"/>
        <end position="98"/>
    </location>
</feature>
<dbReference type="AlphaFoldDB" id="A0A9N8H923"/>
<name>A0A9N8H923_9STRA</name>
<comment type="caution">
    <text evidence="3">The sequence shown here is derived from an EMBL/GenBank/DDBJ whole genome shotgun (WGS) entry which is preliminary data.</text>
</comment>
<dbReference type="Proteomes" id="UP001153069">
    <property type="component" value="Unassembled WGS sequence"/>
</dbReference>
<evidence type="ECO:0008006" key="5">
    <source>
        <dbReference type="Google" id="ProtNLM"/>
    </source>
</evidence>
<sequence>MSFVTDVLSPGGGVMLLPFVRLVIGCLLVLIMTMFVAGVARLHMAILTVLSSGLLVSLSFFESEYKKARARAEMSSGGGAPPAGTTTTGKGKEANKTD</sequence>
<feature type="transmembrane region" description="Helical" evidence="2">
    <location>
        <begin position="12"/>
        <end position="36"/>
    </location>
</feature>
<keyword evidence="2" id="KW-0472">Membrane</keyword>
<dbReference type="EMBL" id="CAICTM010000239">
    <property type="protein sequence ID" value="CAB9505691.1"/>
    <property type="molecule type" value="Genomic_DNA"/>
</dbReference>
<dbReference type="OrthoDB" id="10541391at2759"/>
<accession>A0A9N8H923</accession>
<keyword evidence="4" id="KW-1185">Reference proteome</keyword>
<evidence type="ECO:0000256" key="1">
    <source>
        <dbReference type="SAM" id="MobiDB-lite"/>
    </source>
</evidence>
<evidence type="ECO:0000256" key="2">
    <source>
        <dbReference type="SAM" id="Phobius"/>
    </source>
</evidence>